<evidence type="ECO:0000256" key="1">
    <source>
        <dbReference type="PROSITE-ProRule" id="PRU00339"/>
    </source>
</evidence>
<dbReference type="PROSITE" id="PS50005">
    <property type="entry name" value="TPR"/>
    <property type="match status" value="1"/>
</dbReference>
<dbReference type="Proteomes" id="UP000000238">
    <property type="component" value="Chromosome"/>
</dbReference>
<dbReference type="EMBL" id="CP000155">
    <property type="protein sequence ID" value="ABC33159.1"/>
    <property type="molecule type" value="Genomic_DNA"/>
</dbReference>
<accession>Q2S865</accession>
<dbReference type="Gene3D" id="1.25.40.10">
    <property type="entry name" value="Tetratricopeptide repeat domain"/>
    <property type="match status" value="1"/>
</dbReference>
<dbReference type="Pfam" id="PF14559">
    <property type="entry name" value="TPR_19"/>
    <property type="match status" value="1"/>
</dbReference>
<dbReference type="KEGG" id="hch:HCH_06519"/>
<protein>
    <submittedName>
        <fullName evidence="3">Protein containing tetratricopeptide repeats</fullName>
    </submittedName>
</protein>
<evidence type="ECO:0000256" key="2">
    <source>
        <dbReference type="SAM" id="SignalP"/>
    </source>
</evidence>
<gene>
    <name evidence="3" type="ordered locus">HCH_06519</name>
</gene>
<dbReference type="SMART" id="SM00028">
    <property type="entry name" value="TPR"/>
    <property type="match status" value="2"/>
</dbReference>
<evidence type="ECO:0000313" key="4">
    <source>
        <dbReference type="Proteomes" id="UP000000238"/>
    </source>
</evidence>
<dbReference type="STRING" id="349521.HCH_06519"/>
<feature type="repeat" description="TPR" evidence="1">
    <location>
        <begin position="75"/>
        <end position="108"/>
    </location>
</feature>
<feature type="signal peptide" evidence="2">
    <location>
        <begin position="1"/>
        <end position="33"/>
    </location>
</feature>
<reference evidence="3 4" key="1">
    <citation type="journal article" date="2005" name="Nucleic Acids Res.">
        <title>Genomic blueprint of Hahella chejuensis, a marine microbe producing an algicidal agent.</title>
        <authorList>
            <person name="Jeong H."/>
            <person name="Yim J.H."/>
            <person name="Lee C."/>
            <person name="Choi S.-H."/>
            <person name="Park Y.K."/>
            <person name="Yoon S.H."/>
            <person name="Hur C.-G."/>
            <person name="Kang H.-Y."/>
            <person name="Kim D."/>
            <person name="Lee H.H."/>
            <person name="Park K.H."/>
            <person name="Park S.-H."/>
            <person name="Park H.-S."/>
            <person name="Lee H.K."/>
            <person name="Oh T.K."/>
            <person name="Kim J.F."/>
        </authorList>
    </citation>
    <scope>NUCLEOTIDE SEQUENCE [LARGE SCALE GENOMIC DNA]</scope>
    <source>
        <strain evidence="3 4">KCTC 2396</strain>
    </source>
</reference>
<dbReference type="SUPFAM" id="SSF48452">
    <property type="entry name" value="TPR-like"/>
    <property type="match status" value="1"/>
</dbReference>
<sequence>MNKRVTLKSVGALRRLRGIAALCALLWAAATFGVEKDVDQQKVLAYVEKLSEIKSPQQALDYWRSLEPELGGTDGRYEYWLGKIYQDLQQNEAALQAFNQSVKLDPGNRWPYLKIAELGIQQGAYEAVESLMNKLINAYPDWYLAPLTLAQSYYASGRYDDAVKAVTTSLKIELTLEGYVLLSKAALETKDYLTVVQAGVTAQESDPQLQQDPELSERIVQALIGMERRDKAAVYLDGQKSALPAETIRALQEKYGLK</sequence>
<name>Q2S865_HAHCH</name>
<dbReference type="InterPro" id="IPR019734">
    <property type="entry name" value="TPR_rpt"/>
</dbReference>
<dbReference type="eggNOG" id="COG0457">
    <property type="taxonomic scope" value="Bacteria"/>
</dbReference>
<proteinExistence type="predicted"/>
<keyword evidence="4" id="KW-1185">Reference proteome</keyword>
<evidence type="ECO:0000313" key="3">
    <source>
        <dbReference type="EMBL" id="ABC33159.1"/>
    </source>
</evidence>
<keyword evidence="1" id="KW-0802">TPR repeat</keyword>
<feature type="chain" id="PRO_5004215159" evidence="2">
    <location>
        <begin position="34"/>
        <end position="258"/>
    </location>
</feature>
<dbReference type="InterPro" id="IPR011990">
    <property type="entry name" value="TPR-like_helical_dom_sf"/>
</dbReference>
<dbReference type="HOGENOM" id="CLU_1076734_0_0_6"/>
<keyword evidence="2" id="KW-0732">Signal</keyword>
<organism evidence="3 4">
    <name type="scientific">Hahella chejuensis (strain KCTC 2396)</name>
    <dbReference type="NCBI Taxonomy" id="349521"/>
    <lineage>
        <taxon>Bacteria</taxon>
        <taxon>Pseudomonadati</taxon>
        <taxon>Pseudomonadota</taxon>
        <taxon>Gammaproteobacteria</taxon>
        <taxon>Oceanospirillales</taxon>
        <taxon>Hahellaceae</taxon>
        <taxon>Hahella</taxon>
    </lineage>
</organism>
<dbReference type="AlphaFoldDB" id="Q2S865"/>